<protein>
    <submittedName>
        <fullName evidence="2">Uncharacterized protein</fullName>
    </submittedName>
</protein>
<feature type="compositionally biased region" description="Basic and acidic residues" evidence="1">
    <location>
        <begin position="81"/>
        <end position="98"/>
    </location>
</feature>
<evidence type="ECO:0000313" key="3">
    <source>
        <dbReference type="Proteomes" id="UP000054350"/>
    </source>
</evidence>
<dbReference type="Proteomes" id="UP000054350">
    <property type="component" value="Unassembled WGS sequence"/>
</dbReference>
<reference evidence="2 3" key="1">
    <citation type="submission" date="2009-11" db="EMBL/GenBank/DDBJ databases">
        <title>Annotation of Allomyces macrogynus ATCC 38327.</title>
        <authorList>
            <consortium name="The Broad Institute Genome Sequencing Platform"/>
            <person name="Russ C."/>
            <person name="Cuomo C."/>
            <person name="Burger G."/>
            <person name="Gray M.W."/>
            <person name="Holland P.W.H."/>
            <person name="King N."/>
            <person name="Lang F.B.F."/>
            <person name="Roger A.J."/>
            <person name="Ruiz-Trillo I."/>
            <person name="Young S.K."/>
            <person name="Zeng Q."/>
            <person name="Gargeya S."/>
            <person name="Fitzgerald M."/>
            <person name="Haas B."/>
            <person name="Abouelleil A."/>
            <person name="Alvarado L."/>
            <person name="Arachchi H.M."/>
            <person name="Berlin A."/>
            <person name="Chapman S.B."/>
            <person name="Gearin G."/>
            <person name="Goldberg J."/>
            <person name="Griggs A."/>
            <person name="Gujja S."/>
            <person name="Hansen M."/>
            <person name="Heiman D."/>
            <person name="Howarth C."/>
            <person name="Larimer J."/>
            <person name="Lui A."/>
            <person name="MacDonald P.J.P."/>
            <person name="McCowen C."/>
            <person name="Montmayeur A."/>
            <person name="Murphy C."/>
            <person name="Neiman D."/>
            <person name="Pearson M."/>
            <person name="Priest M."/>
            <person name="Roberts A."/>
            <person name="Saif S."/>
            <person name="Shea T."/>
            <person name="Sisk P."/>
            <person name="Stolte C."/>
            <person name="Sykes S."/>
            <person name="Wortman J."/>
            <person name="Nusbaum C."/>
            <person name="Birren B."/>
        </authorList>
    </citation>
    <scope>NUCLEOTIDE SEQUENCE [LARGE SCALE GENOMIC DNA]</scope>
    <source>
        <strain evidence="2 3">ATCC 38327</strain>
    </source>
</reference>
<feature type="region of interest" description="Disordered" evidence="1">
    <location>
        <begin position="35"/>
        <end position="140"/>
    </location>
</feature>
<feature type="compositionally biased region" description="Polar residues" evidence="1">
    <location>
        <begin position="111"/>
        <end position="135"/>
    </location>
</feature>
<dbReference type="AlphaFoldDB" id="A0A0L0S8W8"/>
<dbReference type="OrthoDB" id="10551980at2759"/>
<gene>
    <name evidence="2" type="ORF">AMAG_04449</name>
</gene>
<dbReference type="EMBL" id="GG745333">
    <property type="protein sequence ID" value="KNE58912.1"/>
    <property type="molecule type" value="Genomic_DNA"/>
</dbReference>
<reference evidence="3" key="2">
    <citation type="submission" date="2009-11" db="EMBL/GenBank/DDBJ databases">
        <title>The Genome Sequence of Allomyces macrogynus strain ATCC 38327.</title>
        <authorList>
            <consortium name="The Broad Institute Genome Sequencing Platform"/>
            <person name="Russ C."/>
            <person name="Cuomo C."/>
            <person name="Shea T."/>
            <person name="Young S.K."/>
            <person name="Zeng Q."/>
            <person name="Koehrsen M."/>
            <person name="Haas B."/>
            <person name="Borodovsky M."/>
            <person name="Guigo R."/>
            <person name="Alvarado L."/>
            <person name="Berlin A."/>
            <person name="Borenstein D."/>
            <person name="Chen Z."/>
            <person name="Engels R."/>
            <person name="Freedman E."/>
            <person name="Gellesch M."/>
            <person name="Goldberg J."/>
            <person name="Griggs A."/>
            <person name="Gujja S."/>
            <person name="Heiman D."/>
            <person name="Hepburn T."/>
            <person name="Howarth C."/>
            <person name="Jen D."/>
            <person name="Larson L."/>
            <person name="Lewis B."/>
            <person name="Mehta T."/>
            <person name="Park D."/>
            <person name="Pearson M."/>
            <person name="Roberts A."/>
            <person name="Saif S."/>
            <person name="Shenoy N."/>
            <person name="Sisk P."/>
            <person name="Stolte C."/>
            <person name="Sykes S."/>
            <person name="Walk T."/>
            <person name="White J."/>
            <person name="Yandava C."/>
            <person name="Burger G."/>
            <person name="Gray M.W."/>
            <person name="Holland P.W.H."/>
            <person name="King N."/>
            <person name="Lang F.B.F."/>
            <person name="Roger A.J."/>
            <person name="Ruiz-Trillo I."/>
            <person name="Lander E."/>
            <person name="Nusbaum C."/>
        </authorList>
    </citation>
    <scope>NUCLEOTIDE SEQUENCE [LARGE SCALE GENOMIC DNA]</scope>
    <source>
        <strain evidence="3">ATCC 38327</strain>
    </source>
</reference>
<name>A0A0L0S8W8_ALLM3</name>
<dbReference type="VEuPathDB" id="FungiDB:AMAG_04449"/>
<sequence>MQWPPLRTLSRRTAPAHPLKLLPPIMEVPVPNEPNVVAVQTTHGKPESKPTATRTDSDDAGSAAHGYLPPVEMPAPVLDLNTHDKPKLDLTSVDESHQEPVVTDPDLESEPGSTTNPADQRATSPSSSNADSGLNHSDVDDIDPYYWDVSAVDGNIDAYYCYDMYASASSSTPAHAARATVPDDDPYAWPPRAYNFNEVWRAAAASAAKGKGKGKSKLMPAAAPLPAPAPLPTPAPVPAAVPVPTPTTAVVTEETAVVMVDVRDESVAAPATTSAARAESVVDEDAAVADAIDMWKLVCQHYAVASALDARPATAASVARVR</sequence>
<proteinExistence type="predicted"/>
<accession>A0A0L0S8W8</accession>
<organism evidence="2 3">
    <name type="scientific">Allomyces macrogynus (strain ATCC 38327)</name>
    <name type="common">Allomyces javanicus var. macrogynus</name>
    <dbReference type="NCBI Taxonomy" id="578462"/>
    <lineage>
        <taxon>Eukaryota</taxon>
        <taxon>Fungi</taxon>
        <taxon>Fungi incertae sedis</taxon>
        <taxon>Blastocladiomycota</taxon>
        <taxon>Blastocladiomycetes</taxon>
        <taxon>Blastocladiales</taxon>
        <taxon>Blastocladiaceae</taxon>
        <taxon>Allomyces</taxon>
    </lineage>
</organism>
<keyword evidence="3" id="KW-1185">Reference proteome</keyword>
<evidence type="ECO:0000256" key="1">
    <source>
        <dbReference type="SAM" id="MobiDB-lite"/>
    </source>
</evidence>
<evidence type="ECO:0000313" key="2">
    <source>
        <dbReference type="EMBL" id="KNE58912.1"/>
    </source>
</evidence>